<evidence type="ECO:0000256" key="4">
    <source>
        <dbReference type="ARBA" id="ARBA00022692"/>
    </source>
</evidence>
<protein>
    <submittedName>
        <fullName evidence="11">Uncharacterized protein</fullName>
    </submittedName>
</protein>
<evidence type="ECO:0000313" key="12">
    <source>
        <dbReference type="Proteomes" id="UP001227230"/>
    </source>
</evidence>
<evidence type="ECO:0000256" key="2">
    <source>
        <dbReference type="ARBA" id="ARBA00004370"/>
    </source>
</evidence>
<dbReference type="InterPro" id="IPR001128">
    <property type="entry name" value="Cyt_P450"/>
</dbReference>
<evidence type="ECO:0000256" key="3">
    <source>
        <dbReference type="ARBA" id="ARBA00022617"/>
    </source>
</evidence>
<dbReference type="Gene3D" id="1.10.630.10">
    <property type="entry name" value="Cytochrome P450"/>
    <property type="match status" value="1"/>
</dbReference>
<comment type="cofactor">
    <cofactor evidence="1">
        <name>heme</name>
        <dbReference type="ChEBI" id="CHEBI:30413"/>
    </cofactor>
</comment>
<accession>A0ABY9C9M2</accession>
<keyword evidence="3" id="KW-0349">Heme</keyword>
<name>A0ABY9C9M2_VITVI</name>
<evidence type="ECO:0000256" key="7">
    <source>
        <dbReference type="ARBA" id="ARBA00023002"/>
    </source>
</evidence>
<keyword evidence="7" id="KW-0560">Oxidoreductase</keyword>
<evidence type="ECO:0000256" key="1">
    <source>
        <dbReference type="ARBA" id="ARBA00001971"/>
    </source>
</evidence>
<dbReference type="SUPFAM" id="SSF48264">
    <property type="entry name" value="Cytochrome P450"/>
    <property type="match status" value="1"/>
</dbReference>
<dbReference type="InterPro" id="IPR050651">
    <property type="entry name" value="Plant_Cytochrome_P450_Monoox"/>
</dbReference>
<dbReference type="PANTHER" id="PTHR47947">
    <property type="entry name" value="CYTOCHROME P450 82C3-RELATED"/>
    <property type="match status" value="1"/>
</dbReference>
<dbReference type="PANTHER" id="PTHR47947:SF26">
    <property type="entry name" value="CYTOCHROME P450"/>
    <property type="match status" value="1"/>
</dbReference>
<evidence type="ECO:0000256" key="5">
    <source>
        <dbReference type="ARBA" id="ARBA00022723"/>
    </source>
</evidence>
<keyword evidence="12" id="KW-1185">Reference proteome</keyword>
<reference evidence="11 12" key="1">
    <citation type="journal article" date="2023" name="Hortic Res">
        <title>The complete reference genome for grapevine (Vitis vinifera L.) genetics and breeding.</title>
        <authorList>
            <person name="Shi X."/>
            <person name="Cao S."/>
            <person name="Wang X."/>
            <person name="Huang S."/>
            <person name="Wang Y."/>
            <person name="Liu Z."/>
            <person name="Liu W."/>
            <person name="Leng X."/>
            <person name="Peng Y."/>
            <person name="Wang N."/>
            <person name="Wang Y."/>
            <person name="Ma Z."/>
            <person name="Xu X."/>
            <person name="Zhang F."/>
            <person name="Xue H."/>
            <person name="Zhong H."/>
            <person name="Wang Y."/>
            <person name="Zhang K."/>
            <person name="Velt A."/>
            <person name="Avia K."/>
            <person name="Holtgrawe D."/>
            <person name="Grimplet J."/>
            <person name="Matus J.T."/>
            <person name="Ware D."/>
            <person name="Wu X."/>
            <person name="Wang H."/>
            <person name="Liu C."/>
            <person name="Fang Y."/>
            <person name="Rustenholz C."/>
            <person name="Cheng Z."/>
            <person name="Xiao H."/>
            <person name="Zhou Y."/>
        </authorList>
    </citation>
    <scope>NUCLEOTIDE SEQUENCE [LARGE SCALE GENOMIC DNA]</scope>
    <source>
        <strain evidence="12">cv. Pinot noir / PN40024</strain>
        <tissue evidence="11">Leaf</tissue>
    </source>
</reference>
<dbReference type="InterPro" id="IPR036396">
    <property type="entry name" value="Cyt_P450_sf"/>
</dbReference>
<evidence type="ECO:0000256" key="8">
    <source>
        <dbReference type="ARBA" id="ARBA00023004"/>
    </source>
</evidence>
<keyword evidence="9" id="KW-0503">Monooxygenase</keyword>
<keyword evidence="6" id="KW-1133">Transmembrane helix</keyword>
<gene>
    <name evidence="11" type="ORF">VitviT2T_010957</name>
</gene>
<evidence type="ECO:0000256" key="6">
    <source>
        <dbReference type="ARBA" id="ARBA00022989"/>
    </source>
</evidence>
<keyword evidence="8" id="KW-0408">Iron</keyword>
<proteinExistence type="predicted"/>
<evidence type="ECO:0000256" key="9">
    <source>
        <dbReference type="ARBA" id="ARBA00023033"/>
    </source>
</evidence>
<keyword evidence="5" id="KW-0479">Metal-binding</keyword>
<evidence type="ECO:0000256" key="10">
    <source>
        <dbReference type="ARBA" id="ARBA00023136"/>
    </source>
</evidence>
<keyword evidence="10" id="KW-0472">Membrane</keyword>
<dbReference type="Pfam" id="PF00067">
    <property type="entry name" value="p450"/>
    <property type="match status" value="1"/>
</dbReference>
<sequence>MPREGYADSITDASFEYLPLFGVLYLASPSPSFLLIEEEEASIEASLLAPHSSSDDCKIRRFAAPCGTILLINAWAISFQSKKYKTAGSETYKLVPFGVERRACPGAGLAKQVMGLALESMIQSFEENRRARNCHGRGTRAHNAQGGTSGIYIKGTLLFYPRL</sequence>
<comment type="subcellular location">
    <subcellularLocation>
        <location evidence="2">Membrane</location>
    </subcellularLocation>
</comment>
<keyword evidence="4" id="KW-0812">Transmembrane</keyword>
<dbReference type="EMBL" id="CP126654">
    <property type="protein sequence ID" value="WJZ91923.1"/>
    <property type="molecule type" value="Genomic_DNA"/>
</dbReference>
<dbReference type="Proteomes" id="UP001227230">
    <property type="component" value="Chromosome 7"/>
</dbReference>
<organism evidence="11 12">
    <name type="scientific">Vitis vinifera</name>
    <name type="common">Grape</name>
    <dbReference type="NCBI Taxonomy" id="29760"/>
    <lineage>
        <taxon>Eukaryota</taxon>
        <taxon>Viridiplantae</taxon>
        <taxon>Streptophyta</taxon>
        <taxon>Embryophyta</taxon>
        <taxon>Tracheophyta</taxon>
        <taxon>Spermatophyta</taxon>
        <taxon>Magnoliopsida</taxon>
        <taxon>eudicotyledons</taxon>
        <taxon>Gunneridae</taxon>
        <taxon>Pentapetalae</taxon>
        <taxon>rosids</taxon>
        <taxon>Vitales</taxon>
        <taxon>Vitaceae</taxon>
        <taxon>Viteae</taxon>
        <taxon>Vitis</taxon>
    </lineage>
</organism>
<evidence type="ECO:0000313" key="11">
    <source>
        <dbReference type="EMBL" id="WJZ91923.1"/>
    </source>
</evidence>